<evidence type="ECO:0000256" key="3">
    <source>
        <dbReference type="ARBA" id="ARBA00012356"/>
    </source>
</evidence>
<dbReference type="PANTHER" id="PTHR11712:SF336">
    <property type="entry name" value="3-OXOACYL-[ACYL-CARRIER-PROTEIN] SYNTHASE, MITOCHONDRIAL"/>
    <property type="match status" value="1"/>
</dbReference>
<dbReference type="OrthoDB" id="9808669at2"/>
<dbReference type="GO" id="GO:0004315">
    <property type="term" value="F:3-oxoacyl-[acyl-carrier-protein] synthase activity"/>
    <property type="evidence" value="ECO:0007669"/>
    <property type="project" value="UniProtKB-UniRule"/>
</dbReference>
<dbReference type="RefSeq" id="WP_062593895.1">
    <property type="nucleotide sequence ID" value="NZ_LQZQ01000051.1"/>
</dbReference>
<dbReference type="SMART" id="SM00825">
    <property type="entry name" value="PKS_KS"/>
    <property type="match status" value="1"/>
</dbReference>
<dbReference type="InterPro" id="IPR016039">
    <property type="entry name" value="Thiolase-like"/>
</dbReference>
<dbReference type="EMBL" id="LQZQ01000051">
    <property type="protein sequence ID" value="KYG71272.1"/>
    <property type="molecule type" value="Genomic_DNA"/>
</dbReference>
<evidence type="ECO:0000256" key="12">
    <source>
        <dbReference type="PIRSR" id="PIRSR000447-1"/>
    </source>
</evidence>
<dbReference type="InterPro" id="IPR014030">
    <property type="entry name" value="Ketoacyl_synth_N"/>
</dbReference>
<dbReference type="EC" id="2.3.1.179" evidence="3 11"/>
<dbReference type="CDD" id="cd00834">
    <property type="entry name" value="KAS_I_II"/>
    <property type="match status" value="1"/>
</dbReference>
<comment type="function">
    <text evidence="11">Involved in the type II fatty acid elongation cycle. Catalyzes the elongation of a wide range of acyl-ACP by the addition of two carbons from malonyl-ACP to an acyl acceptor. Can efficiently catalyze the conversion of palmitoleoyl-ACP (cis-hexadec-9-enoyl-ACP) to cis-vaccenoyl-ACP (cis-octadec-11-enoyl-ACP), an essential step in the thermal regulation of fatty acid composition.</text>
</comment>
<organism evidence="15 16">
    <name type="scientific">Roseivirga ehrenbergii (strain DSM 102268 / JCM 13514 / KCTC 12282 / NCIMB 14502 / KMM 6017)</name>
    <dbReference type="NCBI Taxonomy" id="279360"/>
    <lineage>
        <taxon>Bacteria</taxon>
        <taxon>Pseudomonadati</taxon>
        <taxon>Bacteroidota</taxon>
        <taxon>Cytophagia</taxon>
        <taxon>Cytophagales</taxon>
        <taxon>Roseivirgaceae</taxon>
        <taxon>Roseivirga</taxon>
    </lineage>
</organism>
<evidence type="ECO:0000256" key="2">
    <source>
        <dbReference type="ARBA" id="ARBA00008467"/>
    </source>
</evidence>
<keyword evidence="5 11" id="KW-0444">Lipid biosynthesis</keyword>
<dbReference type="GO" id="GO:0005829">
    <property type="term" value="C:cytosol"/>
    <property type="evidence" value="ECO:0007669"/>
    <property type="project" value="TreeGrafter"/>
</dbReference>
<keyword evidence="7" id="KW-0276">Fatty acid metabolism</keyword>
<comment type="catalytic activity">
    <reaction evidence="11">
        <text>a fatty acyl-[ACP] + malonyl-[ACP] + H(+) = a 3-oxoacyl-[ACP] + holo-[ACP] + CO2</text>
        <dbReference type="Rhea" id="RHEA:22836"/>
        <dbReference type="Rhea" id="RHEA-COMP:9623"/>
        <dbReference type="Rhea" id="RHEA-COMP:9685"/>
        <dbReference type="Rhea" id="RHEA-COMP:9916"/>
        <dbReference type="Rhea" id="RHEA-COMP:14125"/>
        <dbReference type="ChEBI" id="CHEBI:15378"/>
        <dbReference type="ChEBI" id="CHEBI:16526"/>
        <dbReference type="ChEBI" id="CHEBI:64479"/>
        <dbReference type="ChEBI" id="CHEBI:78449"/>
        <dbReference type="ChEBI" id="CHEBI:78776"/>
        <dbReference type="ChEBI" id="CHEBI:138651"/>
    </reaction>
</comment>
<dbReference type="PANTHER" id="PTHR11712">
    <property type="entry name" value="POLYKETIDE SYNTHASE-RELATED"/>
    <property type="match status" value="1"/>
</dbReference>
<keyword evidence="10 11" id="KW-0012">Acyltransferase</keyword>
<dbReference type="InterPro" id="IPR020841">
    <property type="entry name" value="PKS_Beta-ketoAc_synthase_dom"/>
</dbReference>
<evidence type="ECO:0000256" key="4">
    <source>
        <dbReference type="ARBA" id="ARBA00014657"/>
    </source>
</evidence>
<evidence type="ECO:0000256" key="9">
    <source>
        <dbReference type="ARBA" id="ARBA00023160"/>
    </source>
</evidence>
<dbReference type="PROSITE" id="PS52004">
    <property type="entry name" value="KS3_2"/>
    <property type="match status" value="1"/>
</dbReference>
<evidence type="ECO:0000256" key="13">
    <source>
        <dbReference type="RuleBase" id="RU003694"/>
    </source>
</evidence>
<dbReference type="InterPro" id="IPR014031">
    <property type="entry name" value="Ketoacyl_synth_C"/>
</dbReference>
<comment type="catalytic activity">
    <reaction evidence="11">
        <text>(9Z)-hexadecenoyl-[ACP] + malonyl-[ACP] + H(+) = 3-oxo-(11Z)-octadecenoyl-[ACP] + holo-[ACP] + CO2</text>
        <dbReference type="Rhea" id="RHEA:55040"/>
        <dbReference type="Rhea" id="RHEA-COMP:9623"/>
        <dbReference type="Rhea" id="RHEA-COMP:9685"/>
        <dbReference type="Rhea" id="RHEA-COMP:10800"/>
        <dbReference type="Rhea" id="RHEA-COMP:14074"/>
        <dbReference type="ChEBI" id="CHEBI:15378"/>
        <dbReference type="ChEBI" id="CHEBI:16526"/>
        <dbReference type="ChEBI" id="CHEBI:64479"/>
        <dbReference type="ChEBI" id="CHEBI:78449"/>
        <dbReference type="ChEBI" id="CHEBI:83989"/>
        <dbReference type="ChEBI" id="CHEBI:138538"/>
        <dbReference type="EC" id="2.3.1.179"/>
    </reaction>
</comment>
<keyword evidence="6 11" id="KW-0808">Transferase</keyword>
<feature type="active site" description="For beta-ketoacyl synthase activity" evidence="12">
    <location>
        <position position="163"/>
    </location>
</feature>
<proteinExistence type="inferred from homology"/>
<dbReference type="Proteomes" id="UP000075583">
    <property type="component" value="Unassembled WGS sequence"/>
</dbReference>
<dbReference type="FunFam" id="3.40.47.10:FF:000018">
    <property type="entry name" value="3-oxoacyl-[acyl-carrier-protein] synthase 2"/>
    <property type="match status" value="1"/>
</dbReference>
<dbReference type="InterPro" id="IPR017568">
    <property type="entry name" value="3-oxoacyl-ACP_synth-2"/>
</dbReference>
<dbReference type="InterPro" id="IPR018201">
    <property type="entry name" value="Ketoacyl_synth_AS"/>
</dbReference>
<keyword evidence="9 11" id="KW-0275">Fatty acid biosynthesis</keyword>
<dbReference type="PROSITE" id="PS00606">
    <property type="entry name" value="KS3_1"/>
    <property type="match status" value="1"/>
</dbReference>
<dbReference type="Pfam" id="PF00109">
    <property type="entry name" value="ketoacyl-synt"/>
    <property type="match status" value="1"/>
</dbReference>
<evidence type="ECO:0000313" key="16">
    <source>
        <dbReference type="Proteomes" id="UP000075583"/>
    </source>
</evidence>
<gene>
    <name evidence="15" type="ORF">MB14_10850</name>
</gene>
<dbReference type="NCBIfam" id="NF005589">
    <property type="entry name" value="PRK07314.1"/>
    <property type="match status" value="1"/>
</dbReference>
<dbReference type="AlphaFoldDB" id="A0A150WYB4"/>
<evidence type="ECO:0000256" key="5">
    <source>
        <dbReference type="ARBA" id="ARBA00022516"/>
    </source>
</evidence>
<evidence type="ECO:0000256" key="6">
    <source>
        <dbReference type="ARBA" id="ARBA00022679"/>
    </source>
</evidence>
<dbReference type="STRING" id="279360.MB14_10850"/>
<dbReference type="SUPFAM" id="SSF53901">
    <property type="entry name" value="Thiolase-like"/>
    <property type="match status" value="2"/>
</dbReference>
<name>A0A150WYB4_ROSEK</name>
<evidence type="ECO:0000256" key="11">
    <source>
        <dbReference type="PIRNR" id="PIRNR000447"/>
    </source>
</evidence>
<dbReference type="Pfam" id="PF02801">
    <property type="entry name" value="Ketoacyl-synt_C"/>
    <property type="match status" value="1"/>
</dbReference>
<evidence type="ECO:0000256" key="1">
    <source>
        <dbReference type="ARBA" id="ARBA00005194"/>
    </source>
</evidence>
<keyword evidence="16" id="KW-1185">Reference proteome</keyword>
<comment type="similarity">
    <text evidence="2 11 13">Belongs to the thiolase-like superfamily. Beta-ketoacyl-ACP synthases family.</text>
</comment>
<dbReference type="Gene3D" id="3.40.47.10">
    <property type="match status" value="1"/>
</dbReference>
<dbReference type="GO" id="GO:0006633">
    <property type="term" value="P:fatty acid biosynthetic process"/>
    <property type="evidence" value="ECO:0007669"/>
    <property type="project" value="UniProtKB-UniRule"/>
</dbReference>
<protein>
    <recommendedName>
        <fullName evidence="4 11">3-oxoacyl-[acyl-carrier-protein] synthase 2</fullName>
        <ecNumber evidence="3 11">2.3.1.179</ecNumber>
    </recommendedName>
</protein>
<evidence type="ECO:0000256" key="7">
    <source>
        <dbReference type="ARBA" id="ARBA00022832"/>
    </source>
</evidence>
<feature type="domain" description="Ketosynthase family 3 (KS3)" evidence="14">
    <location>
        <begin position="1"/>
        <end position="411"/>
    </location>
</feature>
<keyword evidence="8" id="KW-0443">Lipid metabolism</keyword>
<sequence>MKRVVITGMGALTPIGNNLETYWTNLKAGKSGGAPITRFDTTKFKSHFACELKDFNVEDYIPRNEARRMDPFTQYALIATEEAIKNAKIDFDVLNRNRIGVIWGSGNGGIQTFTEEMIDYVKNDETPRFSPFFIPKIIADIASGLISIKYGLRGVNFTTISACASSTTAIIDAFNYIKWGKADMIITGGSEAPITAAGLGGFTASRALSTNNENPATACRPFDVSRDGFVMGEGAGTLILESYEHAIARGATIIAEVAGGGMAADAYHLTGTHPEGEGAFLGMHEALNDAGIEPKDIDYINMHATSTPVGDPSELIAIERLFGTNPDLNISATKSMTGHLLGAAGAIEAIASVMAIVDGIIPPTINTKNVDAEFDGKFELTLGSAQKREVKYALSNTFGFGGHMASAVFKRFEDS</sequence>
<dbReference type="UniPathway" id="UPA00094"/>
<evidence type="ECO:0000256" key="10">
    <source>
        <dbReference type="ARBA" id="ARBA00023315"/>
    </source>
</evidence>
<dbReference type="InterPro" id="IPR000794">
    <property type="entry name" value="Beta-ketoacyl_synthase"/>
</dbReference>
<dbReference type="PIRSF" id="PIRSF000447">
    <property type="entry name" value="KAS_II"/>
    <property type="match status" value="1"/>
</dbReference>
<comment type="pathway">
    <text evidence="1 11">Lipid metabolism; fatty acid biosynthesis.</text>
</comment>
<evidence type="ECO:0000256" key="8">
    <source>
        <dbReference type="ARBA" id="ARBA00023098"/>
    </source>
</evidence>
<comment type="caution">
    <text evidence="15">The sequence shown here is derived from an EMBL/GenBank/DDBJ whole genome shotgun (WGS) entry which is preliminary data.</text>
</comment>
<accession>A0A150WYB4</accession>
<evidence type="ECO:0000259" key="14">
    <source>
        <dbReference type="PROSITE" id="PS52004"/>
    </source>
</evidence>
<reference evidence="15" key="1">
    <citation type="submission" date="2016-01" db="EMBL/GenBank/DDBJ databases">
        <title>Genome sequencing of Roseivirga ehrenbergii KMM 6017.</title>
        <authorList>
            <person name="Selvaratnam C."/>
            <person name="Thevarajoo S."/>
            <person name="Goh K.M."/>
            <person name="Ee R."/>
            <person name="Chan K.-G."/>
            <person name="Chong C.S."/>
        </authorList>
    </citation>
    <scope>NUCLEOTIDE SEQUENCE [LARGE SCALE GENOMIC DNA]</scope>
    <source>
        <strain evidence="15">KMM 6017</strain>
    </source>
</reference>
<evidence type="ECO:0000313" key="15">
    <source>
        <dbReference type="EMBL" id="KYG71272.1"/>
    </source>
</evidence>
<dbReference type="NCBIfam" id="TIGR03150">
    <property type="entry name" value="fabF"/>
    <property type="match status" value="1"/>
</dbReference>